<reference evidence="7 8" key="1">
    <citation type="submission" date="2016-10" db="EMBL/GenBank/DDBJ databases">
        <authorList>
            <person name="de Groot N.N."/>
        </authorList>
    </citation>
    <scope>NUCLEOTIDE SEQUENCE [LARGE SCALE GENOMIC DNA]</scope>
    <source>
        <strain evidence="7 8">DSM 6059</strain>
    </source>
</reference>
<dbReference type="STRING" id="1123010.SAMN02745724_03104"/>
<dbReference type="GO" id="GO:0005886">
    <property type="term" value="C:plasma membrane"/>
    <property type="evidence" value="ECO:0007669"/>
    <property type="project" value="UniProtKB-SubCell"/>
</dbReference>
<dbReference type="NCBIfam" id="TIGR01352">
    <property type="entry name" value="tonB_Cterm"/>
    <property type="match status" value="1"/>
</dbReference>
<keyword evidence="5" id="KW-0653">Protein transport</keyword>
<evidence type="ECO:0000313" key="7">
    <source>
        <dbReference type="EMBL" id="SFC98139.1"/>
    </source>
</evidence>
<comment type="function">
    <text evidence="5">Interacts with outer membrane receptor proteins that carry out high-affinity binding and energy dependent uptake into the periplasmic space of specific substrates. It could act to transduce energy from the cytoplasmic membrane to specific energy-requiring processes in the outer membrane, resulting in the release into the periplasm of ligands bound by these outer membrane proteins.</text>
</comment>
<dbReference type="AlphaFoldDB" id="A0A1I1NKH1"/>
<proteinExistence type="inferred from homology"/>
<keyword evidence="4" id="KW-0472">Membrane</keyword>
<keyword evidence="3" id="KW-1133">Transmembrane helix</keyword>
<dbReference type="Proteomes" id="UP000198862">
    <property type="component" value="Unassembled WGS sequence"/>
</dbReference>
<evidence type="ECO:0000259" key="6">
    <source>
        <dbReference type="PROSITE" id="PS52015"/>
    </source>
</evidence>
<evidence type="ECO:0000256" key="4">
    <source>
        <dbReference type="ARBA" id="ARBA00023136"/>
    </source>
</evidence>
<dbReference type="Pfam" id="PF03544">
    <property type="entry name" value="TonB_C"/>
    <property type="match status" value="1"/>
</dbReference>
<dbReference type="GO" id="GO:0055085">
    <property type="term" value="P:transmembrane transport"/>
    <property type="evidence" value="ECO:0007669"/>
    <property type="project" value="InterPro"/>
</dbReference>
<keyword evidence="5" id="KW-0735">Signal-anchor</keyword>
<comment type="subcellular location">
    <subcellularLocation>
        <location evidence="5">Cell inner membrane</location>
        <topology evidence="5">Single-pass membrane protein</topology>
        <orientation evidence="5">Periplasmic side</orientation>
    </subcellularLocation>
    <subcellularLocation>
        <location evidence="1">Membrane</location>
        <topology evidence="1">Single-pass membrane protein</topology>
    </subcellularLocation>
</comment>
<evidence type="ECO:0000313" key="8">
    <source>
        <dbReference type="Proteomes" id="UP000198862"/>
    </source>
</evidence>
<gene>
    <name evidence="7" type="ORF">SAMN02745724_03104</name>
</gene>
<dbReference type="PANTHER" id="PTHR11102:SF147">
    <property type="entry name" value="SEL1L ADAPTOR SUBUNIT OF ERAD E3 UBIQUITIN LIGASE"/>
    <property type="match status" value="1"/>
</dbReference>
<accession>A0A1I1NKH1</accession>
<dbReference type="SUPFAM" id="SSF74653">
    <property type="entry name" value="TolA/TonB C-terminal domain"/>
    <property type="match status" value="1"/>
</dbReference>
<dbReference type="InterPro" id="IPR003538">
    <property type="entry name" value="TonB"/>
</dbReference>
<dbReference type="InterPro" id="IPR011990">
    <property type="entry name" value="TPR-like_helical_dom_sf"/>
</dbReference>
<evidence type="ECO:0000256" key="1">
    <source>
        <dbReference type="ARBA" id="ARBA00004167"/>
    </source>
</evidence>
<dbReference type="PRINTS" id="PR01374">
    <property type="entry name" value="TONBPROTEIN"/>
</dbReference>
<dbReference type="OrthoDB" id="8561742at2"/>
<dbReference type="GO" id="GO:0015031">
    <property type="term" value="P:protein transport"/>
    <property type="evidence" value="ECO:0007669"/>
    <property type="project" value="UniProtKB-UniRule"/>
</dbReference>
<evidence type="ECO:0000256" key="2">
    <source>
        <dbReference type="ARBA" id="ARBA00022692"/>
    </source>
</evidence>
<keyword evidence="2" id="KW-0812">Transmembrane</keyword>
<evidence type="ECO:0000256" key="3">
    <source>
        <dbReference type="ARBA" id="ARBA00022989"/>
    </source>
</evidence>
<dbReference type="InterPro" id="IPR037682">
    <property type="entry name" value="TonB_C"/>
</dbReference>
<dbReference type="GO" id="GO:0015891">
    <property type="term" value="P:siderophore transport"/>
    <property type="evidence" value="ECO:0007669"/>
    <property type="project" value="InterPro"/>
</dbReference>
<dbReference type="SUPFAM" id="SSF81901">
    <property type="entry name" value="HCP-like"/>
    <property type="match status" value="2"/>
</dbReference>
<keyword evidence="5" id="KW-0997">Cell inner membrane</keyword>
<name>A0A1I1NKH1_9GAMM</name>
<dbReference type="GO" id="GO:0030288">
    <property type="term" value="C:outer membrane-bounded periplasmic space"/>
    <property type="evidence" value="ECO:0007669"/>
    <property type="project" value="InterPro"/>
</dbReference>
<keyword evidence="5" id="KW-0813">Transport</keyword>
<dbReference type="InterPro" id="IPR050767">
    <property type="entry name" value="Sel1_AlgK"/>
</dbReference>
<dbReference type="PANTHER" id="PTHR11102">
    <property type="entry name" value="SEL-1-LIKE PROTEIN"/>
    <property type="match status" value="1"/>
</dbReference>
<comment type="similarity">
    <text evidence="5">Belongs to the TonB family.</text>
</comment>
<dbReference type="Pfam" id="PF08238">
    <property type="entry name" value="Sel1"/>
    <property type="match status" value="3"/>
</dbReference>
<keyword evidence="8" id="KW-1185">Reference proteome</keyword>
<keyword evidence="5" id="KW-1003">Cell membrane</keyword>
<protein>
    <recommendedName>
        <fullName evidence="5">Protein TonB</fullName>
    </recommendedName>
</protein>
<evidence type="ECO:0000256" key="5">
    <source>
        <dbReference type="RuleBase" id="RU362123"/>
    </source>
</evidence>
<dbReference type="Gene3D" id="1.25.40.10">
    <property type="entry name" value="Tetratricopeptide repeat domain"/>
    <property type="match status" value="2"/>
</dbReference>
<dbReference type="PROSITE" id="PS52015">
    <property type="entry name" value="TONB_CTD"/>
    <property type="match status" value="1"/>
</dbReference>
<sequence>MNLRLLLLISCLILFSNRIKADLLSASLHYHQANYVLAFKQFSQLAKLGNKDAIYNIAVMYLHGQGVDKNIIKAHSWFLLAADYGLSDASQYAALISTQVANKTALEESYKTLAQKHSYQTFSKQLLPIFDDTQSSLLIPKKHYTVDAKYPEQAYKKGLEGWVWLEFDIDDNGAVKDIEILDSYPNKTFNRAIVNAVRRWQYQPYLQAGIATTFYNRSLLYHFTTYKGKRYKQSFANQQKQYQTKINKLIEQAEQGNALVQYYIANWMSADEHNATRLLKYHWHQDNAGSDLLLKSASNGFANSQYRLGSNLLRGEYTQQDRKKGMNWILLAAQNGFAPAQYRLGRELLNDQFIEYNKSKAIAWLKVASEQNYFRAIRDLSSLYISNKNISQNTLNLIEKGLALDDTHPELLLNKAKIHLLKNELELAKKLSSLALGSAESRGVSTVSINQFISKL</sequence>
<dbReference type="EMBL" id="FOLO01000026">
    <property type="protein sequence ID" value="SFC98139.1"/>
    <property type="molecule type" value="Genomic_DNA"/>
</dbReference>
<dbReference type="RefSeq" id="WP_091986070.1">
    <property type="nucleotide sequence ID" value="NZ_FOLO01000026.1"/>
</dbReference>
<dbReference type="SMART" id="SM00671">
    <property type="entry name" value="SEL1"/>
    <property type="match status" value="4"/>
</dbReference>
<dbReference type="GO" id="GO:0036503">
    <property type="term" value="P:ERAD pathway"/>
    <property type="evidence" value="ECO:0007669"/>
    <property type="project" value="TreeGrafter"/>
</dbReference>
<dbReference type="InterPro" id="IPR006597">
    <property type="entry name" value="Sel1-like"/>
</dbReference>
<feature type="domain" description="TonB C-terminal" evidence="6">
    <location>
        <begin position="135"/>
        <end position="232"/>
    </location>
</feature>
<organism evidence="7 8">
    <name type="scientific">Pseudoalteromonas denitrificans DSM 6059</name>
    <dbReference type="NCBI Taxonomy" id="1123010"/>
    <lineage>
        <taxon>Bacteria</taxon>
        <taxon>Pseudomonadati</taxon>
        <taxon>Pseudomonadota</taxon>
        <taxon>Gammaproteobacteria</taxon>
        <taxon>Alteromonadales</taxon>
        <taxon>Pseudoalteromonadaceae</taxon>
        <taxon>Pseudoalteromonas</taxon>
    </lineage>
</organism>
<dbReference type="Gene3D" id="3.30.2420.10">
    <property type="entry name" value="TonB"/>
    <property type="match status" value="1"/>
</dbReference>
<dbReference type="GO" id="GO:0031992">
    <property type="term" value="F:energy transducer activity"/>
    <property type="evidence" value="ECO:0007669"/>
    <property type="project" value="InterPro"/>
</dbReference>
<dbReference type="InterPro" id="IPR006260">
    <property type="entry name" value="TonB/TolA_C"/>
</dbReference>